<gene>
    <name evidence="9" type="primary">lnt</name>
    <name evidence="11" type="ORF">SAMN05216474_2985</name>
</gene>
<evidence type="ECO:0000256" key="6">
    <source>
        <dbReference type="ARBA" id="ARBA00022989"/>
    </source>
</evidence>
<sequence length="534" mass="61363">MQISKSTRYILSILSGLLLTFSFPNTGSLAPLAFFALAPLFIVEHYIYSKQYRSQKVFTHAFITFVIYNFGTCWWIMNADIWGTIVGLLINALIMASFFQFFVWTKRFVGQKEGYIGLLFYWIGLEYFHLNWEFSFPWLNLGNVFATTPSLVQWYSYSGVLGGTLWILLSNLLIFKIAYNLWVKKEKFKIQTPFVWMLSLLLLIPIGYSWIQYASSDEIQIPLNAEVIVTQPNVDPYSQKWNIPVEEQLNKFLDLADSLITPETDFVLAPETAIPYGFEEDGFTNSSVYELLNKRLEQWNNTSLLTGASTYKFFDNQHTFAARFIPERKQFVEHYNTSLLMDKNPPRFVHKSKLVMGVEMVPFSKYLPFMNDLAIENGGTSGNLGVEPEPAIMQSKGIKFAPVVCYESVYGDFIAQQCRKGAQAIFIITNDGWWKDTPGYRQHLNLARLRAIETGRWVARSANTGSSAFINPKGDVVQKTDYNTKTAIKQNIRLINKATFYVTYGDVLGRTFGFGFFLMLLFTGVRYMRKLKGF</sequence>
<organism evidence="11 12">
    <name type="scientific">Lishizhenia tianjinensis</name>
    <dbReference type="NCBI Taxonomy" id="477690"/>
    <lineage>
        <taxon>Bacteria</taxon>
        <taxon>Pseudomonadati</taxon>
        <taxon>Bacteroidota</taxon>
        <taxon>Flavobacteriia</taxon>
        <taxon>Flavobacteriales</taxon>
        <taxon>Crocinitomicaceae</taxon>
        <taxon>Lishizhenia</taxon>
    </lineage>
</organism>
<protein>
    <recommendedName>
        <fullName evidence="9">Apolipoprotein N-acyltransferase</fullName>
        <shortName evidence="9">ALP N-acyltransferase</shortName>
        <ecNumber evidence="9">2.3.1.269</ecNumber>
    </recommendedName>
</protein>
<evidence type="ECO:0000256" key="4">
    <source>
        <dbReference type="ARBA" id="ARBA00022679"/>
    </source>
</evidence>
<evidence type="ECO:0000256" key="2">
    <source>
        <dbReference type="ARBA" id="ARBA00010065"/>
    </source>
</evidence>
<dbReference type="AlphaFoldDB" id="A0A1I7BQ26"/>
<dbReference type="CDD" id="cd07571">
    <property type="entry name" value="ALP_N-acyl_transferase"/>
    <property type="match status" value="1"/>
</dbReference>
<dbReference type="PROSITE" id="PS50263">
    <property type="entry name" value="CN_HYDROLASE"/>
    <property type="match status" value="1"/>
</dbReference>
<dbReference type="SUPFAM" id="SSF56317">
    <property type="entry name" value="Carbon-nitrogen hydrolase"/>
    <property type="match status" value="1"/>
</dbReference>
<feature type="transmembrane region" description="Helical" evidence="9">
    <location>
        <begin position="57"/>
        <end position="77"/>
    </location>
</feature>
<dbReference type="InterPro" id="IPR036526">
    <property type="entry name" value="C-N_Hydrolase_sf"/>
</dbReference>
<comment type="pathway">
    <text evidence="9">Protein modification; lipoprotein biosynthesis (N-acyl transfer).</text>
</comment>
<dbReference type="EMBL" id="FPAS01000006">
    <property type="protein sequence ID" value="SFT89266.1"/>
    <property type="molecule type" value="Genomic_DNA"/>
</dbReference>
<feature type="transmembrane region" description="Helical" evidence="9">
    <location>
        <begin position="507"/>
        <end position="528"/>
    </location>
</feature>
<evidence type="ECO:0000256" key="5">
    <source>
        <dbReference type="ARBA" id="ARBA00022692"/>
    </source>
</evidence>
<evidence type="ECO:0000256" key="8">
    <source>
        <dbReference type="ARBA" id="ARBA00023315"/>
    </source>
</evidence>
<feature type="transmembrane region" description="Helical" evidence="9">
    <location>
        <begin position="115"/>
        <end position="134"/>
    </location>
</feature>
<dbReference type="Proteomes" id="UP000236454">
    <property type="component" value="Unassembled WGS sequence"/>
</dbReference>
<evidence type="ECO:0000256" key="1">
    <source>
        <dbReference type="ARBA" id="ARBA00004651"/>
    </source>
</evidence>
<evidence type="ECO:0000256" key="7">
    <source>
        <dbReference type="ARBA" id="ARBA00023136"/>
    </source>
</evidence>
<proteinExistence type="inferred from homology"/>
<dbReference type="GO" id="GO:0016410">
    <property type="term" value="F:N-acyltransferase activity"/>
    <property type="evidence" value="ECO:0007669"/>
    <property type="project" value="UniProtKB-UniRule"/>
</dbReference>
<keyword evidence="6 9" id="KW-1133">Transmembrane helix</keyword>
<dbReference type="PANTHER" id="PTHR38686">
    <property type="entry name" value="APOLIPOPROTEIN N-ACYLTRANSFERASE"/>
    <property type="match status" value="1"/>
</dbReference>
<keyword evidence="8 9" id="KW-0012">Acyltransferase</keyword>
<keyword evidence="7 9" id="KW-0472">Membrane</keyword>
<dbReference type="InterPro" id="IPR045378">
    <property type="entry name" value="LNT_N"/>
</dbReference>
<comment type="similarity">
    <text evidence="2 9">Belongs to the CN hydrolase family. Apolipoprotein N-acyltransferase subfamily.</text>
</comment>
<comment type="catalytic activity">
    <reaction evidence="9">
        <text>N-terminal S-1,2-diacyl-sn-glyceryl-L-cysteinyl-[lipoprotein] + a glycerophospholipid = N-acyl-S-1,2-diacyl-sn-glyceryl-L-cysteinyl-[lipoprotein] + a 2-acyl-sn-glycero-3-phospholipid + H(+)</text>
        <dbReference type="Rhea" id="RHEA:48228"/>
        <dbReference type="Rhea" id="RHEA-COMP:14681"/>
        <dbReference type="Rhea" id="RHEA-COMP:14684"/>
        <dbReference type="ChEBI" id="CHEBI:15378"/>
        <dbReference type="ChEBI" id="CHEBI:136912"/>
        <dbReference type="ChEBI" id="CHEBI:140656"/>
        <dbReference type="ChEBI" id="CHEBI:140657"/>
        <dbReference type="ChEBI" id="CHEBI:140660"/>
        <dbReference type="EC" id="2.3.1.269"/>
    </reaction>
</comment>
<keyword evidence="11" id="KW-0449">Lipoprotein</keyword>
<feature type="transmembrane region" description="Helical" evidence="9">
    <location>
        <begin position="29"/>
        <end position="48"/>
    </location>
</feature>
<keyword evidence="5 9" id="KW-0812">Transmembrane</keyword>
<feature type="domain" description="CN hydrolase" evidence="10">
    <location>
        <begin position="230"/>
        <end position="494"/>
    </location>
</feature>
<dbReference type="NCBIfam" id="TIGR00546">
    <property type="entry name" value="lnt"/>
    <property type="match status" value="1"/>
</dbReference>
<dbReference type="EC" id="2.3.1.269" evidence="9"/>
<dbReference type="InterPro" id="IPR003010">
    <property type="entry name" value="C-N_Hydrolase"/>
</dbReference>
<name>A0A1I7BQ26_9FLAO</name>
<feature type="transmembrane region" description="Helical" evidence="9">
    <location>
        <begin position="154"/>
        <end position="182"/>
    </location>
</feature>
<evidence type="ECO:0000313" key="11">
    <source>
        <dbReference type="EMBL" id="SFT89266.1"/>
    </source>
</evidence>
<comment type="subcellular location">
    <subcellularLocation>
        <location evidence="1 9">Cell membrane</location>
        <topology evidence="1 9">Multi-pass membrane protein</topology>
    </subcellularLocation>
</comment>
<dbReference type="InterPro" id="IPR004563">
    <property type="entry name" value="Apolipo_AcylTrfase"/>
</dbReference>
<evidence type="ECO:0000256" key="9">
    <source>
        <dbReference type="HAMAP-Rule" id="MF_01148"/>
    </source>
</evidence>
<keyword evidence="4 9" id="KW-0808">Transferase</keyword>
<dbReference type="Pfam" id="PF00795">
    <property type="entry name" value="CN_hydrolase"/>
    <property type="match status" value="1"/>
</dbReference>
<feature type="transmembrane region" description="Helical" evidence="9">
    <location>
        <begin position="194"/>
        <end position="211"/>
    </location>
</feature>
<feature type="transmembrane region" description="Helical" evidence="9">
    <location>
        <begin position="7"/>
        <end position="23"/>
    </location>
</feature>
<dbReference type="GO" id="GO:0005886">
    <property type="term" value="C:plasma membrane"/>
    <property type="evidence" value="ECO:0007669"/>
    <property type="project" value="UniProtKB-SubCell"/>
</dbReference>
<dbReference type="GO" id="GO:0042158">
    <property type="term" value="P:lipoprotein biosynthetic process"/>
    <property type="evidence" value="ECO:0007669"/>
    <property type="project" value="UniProtKB-UniRule"/>
</dbReference>
<dbReference type="PANTHER" id="PTHR38686:SF1">
    <property type="entry name" value="APOLIPOPROTEIN N-ACYLTRANSFERASE"/>
    <property type="match status" value="1"/>
</dbReference>
<feature type="transmembrane region" description="Helical" evidence="9">
    <location>
        <begin position="83"/>
        <end position="103"/>
    </location>
</feature>
<evidence type="ECO:0000256" key="3">
    <source>
        <dbReference type="ARBA" id="ARBA00022475"/>
    </source>
</evidence>
<dbReference type="OrthoDB" id="9804277at2"/>
<dbReference type="STRING" id="477690.SAMN05216474_2985"/>
<evidence type="ECO:0000259" key="10">
    <source>
        <dbReference type="PROSITE" id="PS50263"/>
    </source>
</evidence>
<keyword evidence="3 9" id="KW-1003">Cell membrane</keyword>
<dbReference type="UniPathway" id="UPA00666"/>
<comment type="function">
    <text evidence="9">Catalyzes the phospholipid dependent N-acylation of the N-terminal cysteine of apolipoprotein, the last step in lipoprotein maturation.</text>
</comment>
<dbReference type="Gene3D" id="3.60.110.10">
    <property type="entry name" value="Carbon-nitrogen hydrolase"/>
    <property type="match status" value="1"/>
</dbReference>
<dbReference type="RefSeq" id="WP_090252677.1">
    <property type="nucleotide sequence ID" value="NZ_FPAS01000006.1"/>
</dbReference>
<keyword evidence="12" id="KW-1185">Reference proteome</keyword>
<dbReference type="HAMAP" id="MF_01148">
    <property type="entry name" value="Lnt"/>
    <property type="match status" value="1"/>
</dbReference>
<reference evidence="11 12" key="1">
    <citation type="submission" date="2016-10" db="EMBL/GenBank/DDBJ databases">
        <authorList>
            <person name="de Groot N.N."/>
        </authorList>
    </citation>
    <scope>NUCLEOTIDE SEQUENCE [LARGE SCALE GENOMIC DNA]</scope>
    <source>
        <strain evidence="11 12">CGMCC 1.7005</strain>
    </source>
</reference>
<evidence type="ECO:0000313" key="12">
    <source>
        <dbReference type="Proteomes" id="UP000236454"/>
    </source>
</evidence>
<dbReference type="Pfam" id="PF20154">
    <property type="entry name" value="LNT_N"/>
    <property type="match status" value="1"/>
</dbReference>
<accession>A0A1I7BQ26</accession>